<dbReference type="InterPro" id="IPR007284">
    <property type="entry name" value="Ground-like_dom"/>
</dbReference>
<evidence type="ECO:0000313" key="5">
    <source>
        <dbReference type="Proteomes" id="UP000298663"/>
    </source>
</evidence>
<organism evidence="4 5">
    <name type="scientific">Steinernema carpocapsae</name>
    <name type="common">Entomopathogenic nematode</name>
    <dbReference type="NCBI Taxonomy" id="34508"/>
    <lineage>
        <taxon>Eukaryota</taxon>
        <taxon>Metazoa</taxon>
        <taxon>Ecdysozoa</taxon>
        <taxon>Nematoda</taxon>
        <taxon>Chromadorea</taxon>
        <taxon>Rhabditida</taxon>
        <taxon>Tylenchina</taxon>
        <taxon>Panagrolaimomorpha</taxon>
        <taxon>Strongyloidoidea</taxon>
        <taxon>Steinernematidae</taxon>
        <taxon>Steinernema</taxon>
    </lineage>
</organism>
<dbReference type="Pfam" id="PF04155">
    <property type="entry name" value="Ground-like"/>
    <property type="match status" value="1"/>
</dbReference>
<evidence type="ECO:0000259" key="3">
    <source>
        <dbReference type="Pfam" id="PF04155"/>
    </source>
</evidence>
<dbReference type="PRINTS" id="PR01217">
    <property type="entry name" value="PRICHEXTENSN"/>
</dbReference>
<feature type="signal peptide" evidence="2">
    <location>
        <begin position="1"/>
        <end position="16"/>
    </location>
</feature>
<evidence type="ECO:0000256" key="1">
    <source>
        <dbReference type="SAM" id="MobiDB-lite"/>
    </source>
</evidence>
<keyword evidence="2" id="KW-0732">Signal</keyword>
<dbReference type="AlphaFoldDB" id="A0A4V5ZZY5"/>
<name>A0A4V5ZZY5_STECR</name>
<dbReference type="Proteomes" id="UP000298663">
    <property type="component" value="Unassembled WGS sequence"/>
</dbReference>
<keyword evidence="5" id="KW-1185">Reference proteome</keyword>
<proteinExistence type="predicted"/>
<evidence type="ECO:0000313" key="4">
    <source>
        <dbReference type="EMBL" id="TKR69385.1"/>
    </source>
</evidence>
<protein>
    <recommendedName>
        <fullName evidence="3">Ground-like domain-containing protein</fullName>
    </recommendedName>
</protein>
<comment type="caution">
    <text evidence="4">The sequence shown here is derived from an EMBL/GenBank/DDBJ whole genome shotgun (WGS) entry which is preliminary data.</text>
</comment>
<dbReference type="STRING" id="34508.A0A4V5ZZY5"/>
<reference evidence="4 5" key="1">
    <citation type="journal article" date="2015" name="Genome Biol.">
        <title>Comparative genomics of Steinernema reveals deeply conserved gene regulatory networks.</title>
        <authorList>
            <person name="Dillman A.R."/>
            <person name="Macchietto M."/>
            <person name="Porter C.F."/>
            <person name="Rogers A."/>
            <person name="Williams B."/>
            <person name="Antoshechkin I."/>
            <person name="Lee M.M."/>
            <person name="Goodwin Z."/>
            <person name="Lu X."/>
            <person name="Lewis E.E."/>
            <person name="Goodrich-Blair H."/>
            <person name="Stock S.P."/>
            <person name="Adams B.J."/>
            <person name="Sternberg P.W."/>
            <person name="Mortazavi A."/>
        </authorList>
    </citation>
    <scope>NUCLEOTIDE SEQUENCE [LARGE SCALE GENOMIC DNA]</scope>
    <source>
        <strain evidence="4 5">ALL</strain>
    </source>
</reference>
<feature type="region of interest" description="Disordered" evidence="1">
    <location>
        <begin position="98"/>
        <end position="227"/>
    </location>
</feature>
<feature type="domain" description="Ground-like" evidence="3">
    <location>
        <begin position="269"/>
        <end position="339"/>
    </location>
</feature>
<reference evidence="4 5" key="2">
    <citation type="journal article" date="2019" name="G3 (Bethesda)">
        <title>Hybrid Assembly of the Genome of the Entomopathogenic Nematode Steinernema carpocapsae Identifies the X-Chromosome.</title>
        <authorList>
            <person name="Serra L."/>
            <person name="Macchietto M."/>
            <person name="Macias-Munoz A."/>
            <person name="McGill C.J."/>
            <person name="Rodriguez I.M."/>
            <person name="Rodriguez B."/>
            <person name="Murad R."/>
            <person name="Mortazavi A."/>
        </authorList>
    </citation>
    <scope>NUCLEOTIDE SEQUENCE [LARGE SCALE GENOMIC DNA]</scope>
    <source>
        <strain evidence="4 5">ALL</strain>
    </source>
</reference>
<evidence type="ECO:0000256" key="2">
    <source>
        <dbReference type="SAM" id="SignalP"/>
    </source>
</evidence>
<dbReference type="EMBL" id="AZBU02000007">
    <property type="protein sequence ID" value="TKR69385.1"/>
    <property type="molecule type" value="Genomic_DNA"/>
</dbReference>
<dbReference type="OrthoDB" id="5812274at2759"/>
<gene>
    <name evidence="4" type="ORF">L596_021553</name>
</gene>
<sequence length="341" mass="37832">MFVLLFVWFLVASSWAFCPPPGGPCGPRGPCGPVGGPCGGLPPRLPPALPQQPYSPIQQPFYPQGQLPAYSQSSLYGGGLYYQPRNLVIKETAVIKKPTTDSNEEEYSVTPPTRPFEESTESAEILNRPELPLYPQGPPPREIPLIPQQPLPLGPQQPYPQPFPQQPLPQQPYPAPCGPVPYPPGRPIYPQPPLPQPQPGGYPYPPPPYPPRQPYPQPQPLPYPQPPPRPYPTNDCCGRCAAPCRFRNRHARAYDAKHVSSKEIASASDPKCSSDKLRAILKKNMVENLSIAKRLIQKAAEEKFGGQFNVICSREDFTYVSRSSQFCLHEHKGHLCYAFQS</sequence>
<feature type="chain" id="PRO_5020775542" description="Ground-like domain-containing protein" evidence="2">
    <location>
        <begin position="17"/>
        <end position="341"/>
    </location>
</feature>
<accession>A0A4V5ZZY5</accession>
<feature type="compositionally biased region" description="Pro residues" evidence="1">
    <location>
        <begin position="135"/>
        <end position="227"/>
    </location>
</feature>